<dbReference type="AlphaFoldDB" id="A0A4Q2K2S8"/>
<sequence>MCLAIPAQITQLDGDGLATVDILGVTRSISLDLTPQAGVGDFVLVHAGFAIEVVDPDYAQETIDLIREFPDLAGDELPAEAKDVAATMAG</sequence>
<keyword evidence="3" id="KW-1185">Reference proteome</keyword>
<protein>
    <submittedName>
        <fullName evidence="2">HypC/HybG/HupF family hydrogenase formation chaperone</fullName>
    </submittedName>
</protein>
<dbReference type="PANTHER" id="PTHR35177:SF2">
    <property type="entry name" value="HYDROGENASE MATURATION FACTOR HYBG"/>
    <property type="match status" value="1"/>
</dbReference>
<dbReference type="PANTHER" id="PTHR35177">
    <property type="entry name" value="HYDROGENASE MATURATION FACTOR HYBG"/>
    <property type="match status" value="1"/>
</dbReference>
<proteinExistence type="inferred from homology"/>
<dbReference type="SUPFAM" id="SSF159127">
    <property type="entry name" value="HupF/HypC-like"/>
    <property type="match status" value="1"/>
</dbReference>
<evidence type="ECO:0000313" key="3">
    <source>
        <dbReference type="Proteomes" id="UP000293345"/>
    </source>
</evidence>
<dbReference type="GO" id="GO:0051604">
    <property type="term" value="P:protein maturation"/>
    <property type="evidence" value="ECO:0007669"/>
    <property type="project" value="TreeGrafter"/>
</dbReference>
<dbReference type="Proteomes" id="UP000293345">
    <property type="component" value="Unassembled WGS sequence"/>
</dbReference>
<dbReference type="InterPro" id="IPR019812">
    <property type="entry name" value="Hydgase_assmbl_chp_CS"/>
</dbReference>
<dbReference type="FunFam" id="2.30.30.140:FF:000022">
    <property type="entry name" value="Hydrogenase assembly chaperone HybG"/>
    <property type="match status" value="1"/>
</dbReference>
<dbReference type="Pfam" id="PF01455">
    <property type="entry name" value="HupF_HypC"/>
    <property type="match status" value="1"/>
</dbReference>
<accession>A0A4Q2K2S8</accession>
<dbReference type="NCBIfam" id="TIGR00074">
    <property type="entry name" value="hypC_hupF"/>
    <property type="match status" value="1"/>
</dbReference>
<name>A0A4Q2K2S8_9ACTN</name>
<comment type="similarity">
    <text evidence="1">Belongs to the HupF/HypC family.</text>
</comment>
<dbReference type="PRINTS" id="PR00445">
    <property type="entry name" value="HUPFHYPC"/>
</dbReference>
<organism evidence="2 3">
    <name type="scientific">Senegalimassilia faecalis</name>
    <dbReference type="NCBI Taxonomy" id="2509433"/>
    <lineage>
        <taxon>Bacteria</taxon>
        <taxon>Bacillati</taxon>
        <taxon>Actinomycetota</taxon>
        <taxon>Coriobacteriia</taxon>
        <taxon>Coriobacteriales</taxon>
        <taxon>Coriobacteriaceae</taxon>
        <taxon>Senegalimassilia</taxon>
    </lineage>
</organism>
<gene>
    <name evidence="2" type="ORF">ET524_04900</name>
</gene>
<reference evidence="2 3" key="1">
    <citation type="submission" date="2019-01" db="EMBL/GenBank/DDBJ databases">
        <title>Senegalimassilia sp. nov. KGMB04484 isolated human feces.</title>
        <authorList>
            <person name="Han K.-I."/>
            <person name="Kim J.-S."/>
            <person name="Lee K.C."/>
            <person name="Suh M.K."/>
            <person name="Eom M.K."/>
            <person name="Lee J.H."/>
            <person name="Park S.-H."/>
            <person name="Kang S.W."/>
            <person name="Park J.-E."/>
            <person name="Oh B.S."/>
            <person name="Yu S.Y."/>
            <person name="Choi S.-H."/>
            <person name="Lee D.H."/>
            <person name="Yoon H."/>
            <person name="Kim B.-Y."/>
            <person name="Lee J.H."/>
            <person name="Lee J.-S."/>
        </authorList>
    </citation>
    <scope>NUCLEOTIDE SEQUENCE [LARGE SCALE GENOMIC DNA]</scope>
    <source>
        <strain evidence="2 3">KGMB04484</strain>
    </source>
</reference>
<dbReference type="Gene3D" id="2.30.30.140">
    <property type="match status" value="1"/>
</dbReference>
<dbReference type="PROSITE" id="PS01097">
    <property type="entry name" value="HUPF_HYPC"/>
    <property type="match status" value="1"/>
</dbReference>
<evidence type="ECO:0000313" key="2">
    <source>
        <dbReference type="EMBL" id="RXZ53894.1"/>
    </source>
</evidence>
<dbReference type="GO" id="GO:1902670">
    <property type="term" value="F:carbon dioxide binding"/>
    <property type="evidence" value="ECO:0007669"/>
    <property type="project" value="TreeGrafter"/>
</dbReference>
<dbReference type="RefSeq" id="WP_129423723.1">
    <property type="nucleotide sequence ID" value="NZ_DBFAJO010000005.1"/>
</dbReference>
<dbReference type="OrthoDB" id="9806017at2"/>
<dbReference type="EMBL" id="SDPW01000001">
    <property type="protein sequence ID" value="RXZ53894.1"/>
    <property type="molecule type" value="Genomic_DNA"/>
</dbReference>
<comment type="caution">
    <text evidence="2">The sequence shown here is derived from an EMBL/GenBank/DDBJ whole genome shotgun (WGS) entry which is preliminary data.</text>
</comment>
<evidence type="ECO:0000256" key="1">
    <source>
        <dbReference type="ARBA" id="ARBA00006018"/>
    </source>
</evidence>
<dbReference type="InterPro" id="IPR001109">
    <property type="entry name" value="Hydrogenase_HupF/HypC"/>
</dbReference>
<dbReference type="GO" id="GO:0005506">
    <property type="term" value="F:iron ion binding"/>
    <property type="evidence" value="ECO:0007669"/>
    <property type="project" value="TreeGrafter"/>
</dbReference>